<evidence type="ECO:0000259" key="7">
    <source>
        <dbReference type="SMART" id="SM00973"/>
    </source>
</evidence>
<organism evidence="8 9">
    <name type="scientific">Dipteronia sinensis</name>
    <dbReference type="NCBI Taxonomy" id="43782"/>
    <lineage>
        <taxon>Eukaryota</taxon>
        <taxon>Viridiplantae</taxon>
        <taxon>Streptophyta</taxon>
        <taxon>Embryophyta</taxon>
        <taxon>Tracheophyta</taxon>
        <taxon>Spermatophyta</taxon>
        <taxon>Magnoliopsida</taxon>
        <taxon>eudicotyledons</taxon>
        <taxon>Gunneridae</taxon>
        <taxon>Pentapetalae</taxon>
        <taxon>rosids</taxon>
        <taxon>malvids</taxon>
        <taxon>Sapindales</taxon>
        <taxon>Sapindaceae</taxon>
        <taxon>Hippocastanoideae</taxon>
        <taxon>Acereae</taxon>
        <taxon>Dipteronia</taxon>
    </lineage>
</organism>
<dbReference type="PANTHER" id="PTHR24075:SF5">
    <property type="entry name" value="U5 SMALL NUCLEAR RIBONUCLEOPROTEIN 200 KDA HELICASE"/>
    <property type="match status" value="1"/>
</dbReference>
<evidence type="ECO:0000256" key="3">
    <source>
        <dbReference type="ARBA" id="ARBA00022801"/>
    </source>
</evidence>
<dbReference type="SUPFAM" id="SSF158702">
    <property type="entry name" value="Sec63 N-terminal domain-like"/>
    <property type="match status" value="1"/>
</dbReference>
<dbReference type="SMART" id="SM00973">
    <property type="entry name" value="Sec63"/>
    <property type="match status" value="1"/>
</dbReference>
<dbReference type="Gene3D" id="1.10.10.10">
    <property type="entry name" value="Winged helix-like DNA-binding domain superfamily/Winged helix DNA-binding domain"/>
    <property type="match status" value="1"/>
</dbReference>
<dbReference type="GO" id="GO:0005681">
    <property type="term" value="C:spliceosomal complex"/>
    <property type="evidence" value="ECO:0007669"/>
    <property type="project" value="TreeGrafter"/>
</dbReference>
<evidence type="ECO:0000256" key="2">
    <source>
        <dbReference type="ARBA" id="ARBA00022692"/>
    </source>
</evidence>
<gene>
    <name evidence="8" type="ORF">Dsin_013435</name>
</gene>
<dbReference type="AlphaFoldDB" id="A0AAE0AKU1"/>
<comment type="subcellular location">
    <subcellularLocation>
        <location evidence="1">Membrane</location>
        <topology evidence="1">Multi-pass membrane protein</topology>
    </subcellularLocation>
</comment>
<keyword evidence="4" id="KW-0067">ATP-binding</keyword>
<dbReference type="Pfam" id="PF23445">
    <property type="entry name" value="WHD_SNRNP200"/>
    <property type="match status" value="1"/>
</dbReference>
<reference evidence="8" key="1">
    <citation type="journal article" date="2023" name="Plant J.">
        <title>Genome sequences and population genomics provide insights into the demographic history, inbreeding, and mutation load of two 'living fossil' tree species of Dipteronia.</title>
        <authorList>
            <person name="Feng Y."/>
            <person name="Comes H.P."/>
            <person name="Chen J."/>
            <person name="Zhu S."/>
            <person name="Lu R."/>
            <person name="Zhang X."/>
            <person name="Li P."/>
            <person name="Qiu J."/>
            <person name="Olsen K.M."/>
            <person name="Qiu Y."/>
        </authorList>
    </citation>
    <scope>NUCLEOTIDE SEQUENCE</scope>
    <source>
        <strain evidence="8">NBL</strain>
    </source>
</reference>
<keyword evidence="4" id="KW-0547">Nucleotide-binding</keyword>
<keyword evidence="6" id="KW-0472">Membrane</keyword>
<dbReference type="InterPro" id="IPR057842">
    <property type="entry name" value="WH_MER3"/>
</dbReference>
<dbReference type="GO" id="GO:0000388">
    <property type="term" value="P:spliceosome conformational change to release U4 (or U4atac) and U1 (or U11)"/>
    <property type="evidence" value="ECO:0007669"/>
    <property type="project" value="TreeGrafter"/>
</dbReference>
<keyword evidence="9" id="KW-1185">Reference proteome</keyword>
<feature type="domain" description="SEC63" evidence="7">
    <location>
        <begin position="56"/>
        <end position="190"/>
    </location>
</feature>
<keyword evidence="2" id="KW-0812">Transmembrane</keyword>
<evidence type="ECO:0000313" key="9">
    <source>
        <dbReference type="Proteomes" id="UP001281410"/>
    </source>
</evidence>
<dbReference type="Pfam" id="PF02889">
    <property type="entry name" value="Sec63"/>
    <property type="match status" value="1"/>
</dbReference>
<dbReference type="Proteomes" id="UP001281410">
    <property type="component" value="Unassembled WGS sequence"/>
</dbReference>
<keyword evidence="3" id="KW-0378">Hydrolase</keyword>
<sequence>MDIHVHEAHLKSKYYNLQGVSHNHLSDHLSEVVENTLSDLEASKCITIEDDGDISPLNFSSIASYYYISYTTIERFSSSLTPKTKMKCLLEILASASEYEQLPIRPGEEDVTHRLINHQRFSLENPRCTYPHLKANALLQAHFSRQRVGRNPALDQHEVVLSAGRLLQAMVDVISCNGWLKLALIAMISQMMT</sequence>
<comment type="caution">
    <text evidence="8">The sequence shown here is derived from an EMBL/GenBank/DDBJ whole genome shotgun (WGS) entry which is preliminary data.</text>
</comment>
<name>A0AAE0AKU1_9ROSI</name>
<accession>A0AAE0AKU1</accession>
<evidence type="ECO:0000256" key="6">
    <source>
        <dbReference type="ARBA" id="ARBA00023136"/>
    </source>
</evidence>
<protein>
    <recommendedName>
        <fullName evidence="7">SEC63 domain-containing protein</fullName>
    </recommendedName>
</protein>
<evidence type="ECO:0000256" key="4">
    <source>
        <dbReference type="ARBA" id="ARBA00022806"/>
    </source>
</evidence>
<dbReference type="InterPro" id="IPR036388">
    <property type="entry name" value="WH-like_DNA-bd_sf"/>
</dbReference>
<evidence type="ECO:0000313" key="8">
    <source>
        <dbReference type="EMBL" id="KAK3219465.1"/>
    </source>
</evidence>
<evidence type="ECO:0000256" key="5">
    <source>
        <dbReference type="ARBA" id="ARBA00022989"/>
    </source>
</evidence>
<dbReference type="EMBL" id="JANJYJ010000004">
    <property type="protein sequence ID" value="KAK3219465.1"/>
    <property type="molecule type" value="Genomic_DNA"/>
</dbReference>
<dbReference type="FunFam" id="1.10.3380.10:FF:000002">
    <property type="entry name" value="Activating signal cointegrator 1 complex subunit 3"/>
    <property type="match status" value="1"/>
</dbReference>
<keyword evidence="4" id="KW-0347">Helicase</keyword>
<dbReference type="GO" id="GO:0003723">
    <property type="term" value="F:RNA binding"/>
    <property type="evidence" value="ECO:0007669"/>
    <property type="project" value="TreeGrafter"/>
</dbReference>
<dbReference type="GO" id="GO:0016020">
    <property type="term" value="C:membrane"/>
    <property type="evidence" value="ECO:0007669"/>
    <property type="project" value="UniProtKB-SubCell"/>
</dbReference>
<dbReference type="PANTHER" id="PTHR24075">
    <property type="entry name" value="SEC63 DOMAIN-CONTAINING"/>
    <property type="match status" value="1"/>
</dbReference>
<dbReference type="Gene3D" id="1.10.3380.10">
    <property type="entry name" value="Sec63 N-terminal domain-like domain"/>
    <property type="match status" value="1"/>
</dbReference>
<evidence type="ECO:0000256" key="1">
    <source>
        <dbReference type="ARBA" id="ARBA00004141"/>
    </source>
</evidence>
<dbReference type="GO" id="GO:0003724">
    <property type="term" value="F:RNA helicase activity"/>
    <property type="evidence" value="ECO:0007669"/>
    <property type="project" value="TreeGrafter"/>
</dbReference>
<proteinExistence type="predicted"/>
<keyword evidence="5" id="KW-1133">Transmembrane helix</keyword>
<dbReference type="InterPro" id="IPR004179">
    <property type="entry name" value="Sec63-dom"/>
</dbReference>